<dbReference type="Gene3D" id="3.40.50.1820">
    <property type="entry name" value="alpha/beta hydrolase"/>
    <property type="match status" value="1"/>
</dbReference>
<dbReference type="Pfam" id="PF20434">
    <property type="entry name" value="BD-FAE"/>
    <property type="match status" value="1"/>
</dbReference>
<protein>
    <submittedName>
        <fullName evidence="3">Alpha/beta hydrolase</fullName>
    </submittedName>
</protein>
<name>A0A2A2I9H4_9BACI</name>
<gene>
    <name evidence="3" type="ORF">CIL05_19050</name>
</gene>
<dbReference type="SUPFAM" id="SSF53474">
    <property type="entry name" value="alpha/beta-Hydrolases"/>
    <property type="match status" value="1"/>
</dbReference>
<dbReference type="OrthoDB" id="179999at2"/>
<keyword evidence="1 3" id="KW-0378">Hydrolase</keyword>
<dbReference type="InterPro" id="IPR029058">
    <property type="entry name" value="AB_hydrolase_fold"/>
</dbReference>
<evidence type="ECO:0000256" key="1">
    <source>
        <dbReference type="ARBA" id="ARBA00022801"/>
    </source>
</evidence>
<dbReference type="PANTHER" id="PTHR48081:SF33">
    <property type="entry name" value="KYNURENINE FORMAMIDASE"/>
    <property type="match status" value="1"/>
</dbReference>
<keyword evidence="4" id="KW-1185">Reference proteome</keyword>
<feature type="domain" description="BD-FAE-like" evidence="2">
    <location>
        <begin position="26"/>
        <end position="219"/>
    </location>
</feature>
<evidence type="ECO:0000313" key="4">
    <source>
        <dbReference type="Proteomes" id="UP000218887"/>
    </source>
</evidence>
<dbReference type="PANTHER" id="PTHR48081">
    <property type="entry name" value="AB HYDROLASE SUPERFAMILY PROTEIN C4A8.06C"/>
    <property type="match status" value="1"/>
</dbReference>
<dbReference type="EMBL" id="NPOA01000016">
    <property type="protein sequence ID" value="PAV27966.1"/>
    <property type="molecule type" value="Genomic_DNA"/>
</dbReference>
<dbReference type="InterPro" id="IPR050300">
    <property type="entry name" value="GDXG_lipolytic_enzyme"/>
</dbReference>
<dbReference type="InterPro" id="IPR049492">
    <property type="entry name" value="BD-FAE-like_dom"/>
</dbReference>
<comment type="caution">
    <text evidence="3">The sequence shown here is derived from an EMBL/GenBank/DDBJ whole genome shotgun (WGS) entry which is preliminary data.</text>
</comment>
<dbReference type="AlphaFoldDB" id="A0A2A2I9H4"/>
<dbReference type="GO" id="GO:0016787">
    <property type="term" value="F:hydrolase activity"/>
    <property type="evidence" value="ECO:0007669"/>
    <property type="project" value="UniProtKB-KW"/>
</dbReference>
<accession>A0A2A2I9H4</accession>
<reference evidence="3 4" key="1">
    <citation type="submission" date="2017-08" db="EMBL/GenBank/DDBJ databases">
        <title>Virgibacillus indicus sp. nov. and Virgibacillus profoundi sp. nov, two moderately halophilic bacteria isolated from marine sediment by using the Microfluidic Streak Plate.</title>
        <authorList>
            <person name="Xu B."/>
            <person name="Hu B."/>
            <person name="Wang J."/>
            <person name="Zhu Y."/>
            <person name="Huang L."/>
            <person name="Du W."/>
            <person name="Huang Y."/>
        </authorList>
    </citation>
    <scope>NUCLEOTIDE SEQUENCE [LARGE SCALE GENOMIC DNA]</scope>
    <source>
        <strain evidence="3 4">IO3-P3-H5</strain>
    </source>
</reference>
<evidence type="ECO:0000313" key="3">
    <source>
        <dbReference type="EMBL" id="PAV27966.1"/>
    </source>
</evidence>
<organism evidence="3 4">
    <name type="scientific">Virgibacillus profundi</name>
    <dbReference type="NCBI Taxonomy" id="2024555"/>
    <lineage>
        <taxon>Bacteria</taxon>
        <taxon>Bacillati</taxon>
        <taxon>Bacillota</taxon>
        <taxon>Bacilli</taxon>
        <taxon>Bacillales</taxon>
        <taxon>Bacillaceae</taxon>
        <taxon>Virgibacillus</taxon>
    </lineage>
</organism>
<dbReference type="Proteomes" id="UP000218887">
    <property type="component" value="Unassembled WGS sequence"/>
</dbReference>
<evidence type="ECO:0000259" key="2">
    <source>
        <dbReference type="Pfam" id="PF20434"/>
    </source>
</evidence>
<proteinExistence type="predicted"/>
<sequence>MSVSTFHLTYGSHSSQFGVLSLPMLSGRCPVVITIHGGFWQSKYGLDENEALTKDLSRSGYATWNIEYRRIGEDGGGWPGTFHDVIDAVNHLSKLEERFQLDLSRVIVLGHSAGGQLALWLASRSSKNQNDEMGNHLHIPIKRVISLAGVLDLQKMWEIHDEKGISSPLESFIGGTPREVSNRYSIASPIDLLPLNVEQILIHGELDRHVPVELSIEYHRRATEQGDKVHLIVLPEVEHFKIIDPFSTAWKSVTDSLETLLSN</sequence>